<dbReference type="EMBL" id="AMZH03008153">
    <property type="protein sequence ID" value="RRT59584.1"/>
    <property type="molecule type" value="Genomic_DNA"/>
</dbReference>
<name>A0A426Z6H4_ENSVE</name>
<feature type="region of interest" description="Disordered" evidence="1">
    <location>
        <begin position="35"/>
        <end position="63"/>
    </location>
</feature>
<comment type="caution">
    <text evidence="2">The sequence shown here is derived from an EMBL/GenBank/DDBJ whole genome shotgun (WGS) entry which is preliminary data.</text>
</comment>
<evidence type="ECO:0000256" key="1">
    <source>
        <dbReference type="SAM" id="MobiDB-lite"/>
    </source>
</evidence>
<protein>
    <submittedName>
        <fullName evidence="2">Uncharacterized protein</fullName>
    </submittedName>
</protein>
<evidence type="ECO:0000313" key="2">
    <source>
        <dbReference type="EMBL" id="RRT59584.1"/>
    </source>
</evidence>
<sequence>MSPPPVVSTPLDIDRSLLIKKSDFDGKVRTEWIGDRPNRRRKGKKEALLGDRNEAASRQRKMW</sequence>
<gene>
    <name evidence="2" type="ORF">B296_00038621</name>
</gene>
<dbReference type="AlphaFoldDB" id="A0A426Z6H4"/>
<accession>A0A426Z6H4</accession>
<organism evidence="2 3">
    <name type="scientific">Ensete ventricosum</name>
    <name type="common">Abyssinian banana</name>
    <name type="synonym">Musa ensete</name>
    <dbReference type="NCBI Taxonomy" id="4639"/>
    <lineage>
        <taxon>Eukaryota</taxon>
        <taxon>Viridiplantae</taxon>
        <taxon>Streptophyta</taxon>
        <taxon>Embryophyta</taxon>
        <taxon>Tracheophyta</taxon>
        <taxon>Spermatophyta</taxon>
        <taxon>Magnoliopsida</taxon>
        <taxon>Liliopsida</taxon>
        <taxon>Zingiberales</taxon>
        <taxon>Musaceae</taxon>
        <taxon>Ensete</taxon>
    </lineage>
</organism>
<feature type="compositionally biased region" description="Basic and acidic residues" evidence="1">
    <location>
        <begin position="45"/>
        <end position="57"/>
    </location>
</feature>
<proteinExistence type="predicted"/>
<evidence type="ECO:0000313" key="3">
    <source>
        <dbReference type="Proteomes" id="UP000287651"/>
    </source>
</evidence>
<dbReference type="Proteomes" id="UP000287651">
    <property type="component" value="Unassembled WGS sequence"/>
</dbReference>
<reference evidence="2 3" key="1">
    <citation type="journal article" date="2014" name="Agronomy (Basel)">
        <title>A Draft Genome Sequence for Ensete ventricosum, the Drought-Tolerant Tree Against Hunger.</title>
        <authorList>
            <person name="Harrison J."/>
            <person name="Moore K.A."/>
            <person name="Paszkiewicz K."/>
            <person name="Jones T."/>
            <person name="Grant M."/>
            <person name="Ambacheew D."/>
            <person name="Muzemil S."/>
            <person name="Studholme D.J."/>
        </authorList>
    </citation>
    <scope>NUCLEOTIDE SEQUENCE [LARGE SCALE GENOMIC DNA]</scope>
</reference>